<organism evidence="2 3">
    <name type="scientific">Diplodia corticola</name>
    <dbReference type="NCBI Taxonomy" id="236234"/>
    <lineage>
        <taxon>Eukaryota</taxon>
        <taxon>Fungi</taxon>
        <taxon>Dikarya</taxon>
        <taxon>Ascomycota</taxon>
        <taxon>Pezizomycotina</taxon>
        <taxon>Dothideomycetes</taxon>
        <taxon>Dothideomycetes incertae sedis</taxon>
        <taxon>Botryosphaeriales</taxon>
        <taxon>Botryosphaeriaceae</taxon>
        <taxon>Diplodia</taxon>
    </lineage>
</organism>
<dbReference type="OrthoDB" id="10569017at2759"/>
<accession>A0A1J9QZ85</accession>
<dbReference type="GeneID" id="31013907"/>
<comment type="caution">
    <text evidence="2">The sequence shown here is derived from an EMBL/GenBank/DDBJ whole genome shotgun (WGS) entry which is preliminary data.</text>
</comment>
<keyword evidence="3" id="KW-1185">Reference proteome</keyword>
<protein>
    <submittedName>
        <fullName evidence="2">Uncharacterized protein</fullName>
    </submittedName>
</protein>
<feature type="region of interest" description="Disordered" evidence="1">
    <location>
        <begin position="38"/>
        <end position="214"/>
    </location>
</feature>
<evidence type="ECO:0000313" key="3">
    <source>
        <dbReference type="Proteomes" id="UP000183809"/>
    </source>
</evidence>
<dbReference type="RefSeq" id="XP_020129949.1">
    <property type="nucleotide sequence ID" value="XM_020273646.1"/>
</dbReference>
<feature type="compositionally biased region" description="Gly residues" evidence="1">
    <location>
        <begin position="143"/>
        <end position="153"/>
    </location>
</feature>
<feature type="compositionally biased region" description="Acidic residues" evidence="1">
    <location>
        <begin position="190"/>
        <end position="202"/>
    </location>
</feature>
<gene>
    <name evidence="2" type="ORF">BKCO1_28000109</name>
</gene>
<feature type="compositionally biased region" description="Gly residues" evidence="1">
    <location>
        <begin position="103"/>
        <end position="118"/>
    </location>
</feature>
<name>A0A1J9QZ85_9PEZI</name>
<dbReference type="Proteomes" id="UP000183809">
    <property type="component" value="Unassembled WGS sequence"/>
</dbReference>
<feature type="compositionally biased region" description="Acidic residues" evidence="1">
    <location>
        <begin position="154"/>
        <end position="179"/>
    </location>
</feature>
<dbReference type="EMBL" id="MNUE01000028">
    <property type="protein sequence ID" value="OJD33689.1"/>
    <property type="molecule type" value="Genomic_DNA"/>
</dbReference>
<dbReference type="AlphaFoldDB" id="A0A1J9QZ85"/>
<evidence type="ECO:0000256" key="1">
    <source>
        <dbReference type="SAM" id="MobiDB-lite"/>
    </source>
</evidence>
<reference evidence="2 3" key="1">
    <citation type="submission" date="2016-10" db="EMBL/GenBank/DDBJ databases">
        <title>Proteomics and genomics reveal pathogen-plant mechanisms compatible with a hemibiotrophic lifestyle of Diplodia corticola.</title>
        <authorList>
            <person name="Fernandes I."/>
            <person name="De Jonge R."/>
            <person name="Van De Peer Y."/>
            <person name="Devreese B."/>
            <person name="Alves A."/>
            <person name="Esteves A.C."/>
        </authorList>
    </citation>
    <scope>NUCLEOTIDE SEQUENCE [LARGE SCALE GENOMIC DNA]</scope>
    <source>
        <strain evidence="2 3">CBS 112549</strain>
    </source>
</reference>
<evidence type="ECO:0000313" key="2">
    <source>
        <dbReference type="EMBL" id="OJD33689.1"/>
    </source>
</evidence>
<proteinExistence type="predicted"/>
<sequence>MSFDGGGGTLFAMAMPPTLDPLNLNPLNPYKGYYGIGGAADTPPPPPPAVQRVTTAPANPLATSIAKGEAEPVDAGGSSSKRGGGGRKPVGAPLHKSTAFVRGGWGTGGGIGGGGGGGGDDDDDDGEGWRKRNWYSGVPGDYVGYGGYGGGGGGDDDGVGSEVDLEEVSEDSGDEDSGDEPVTPGRAVQFDDEEEEEAEEEEGGGRKGGGRYFGTVKHSKHAVDVLPRSAVRPGMAPPVPPRDRVAPWGETWAADQVASFDFGETVFAQAYQSTQITADLLRDENGRAPKMQPPESLPWKTRFNLPEPEDMPDMAARDAEFERAGTWKLIEEDCPELFEKKNATLTSIFPKHGDCNMPKKNEKVRVL</sequence>